<dbReference type="InterPro" id="IPR036637">
    <property type="entry name" value="Phosphohistidine_dom_sf"/>
</dbReference>
<dbReference type="InterPro" id="IPR051549">
    <property type="entry name" value="PEP_Utilizing_Enz"/>
</dbReference>
<organism evidence="3 4">
    <name type="scientific">Saccharopolyspora rosea</name>
    <dbReference type="NCBI Taxonomy" id="524884"/>
    <lineage>
        <taxon>Bacteria</taxon>
        <taxon>Bacillati</taxon>
        <taxon>Actinomycetota</taxon>
        <taxon>Actinomycetes</taxon>
        <taxon>Pseudonocardiales</taxon>
        <taxon>Pseudonocardiaceae</taxon>
        <taxon>Saccharopolyspora</taxon>
    </lineage>
</organism>
<proteinExistence type="predicted"/>
<evidence type="ECO:0000259" key="2">
    <source>
        <dbReference type="Pfam" id="PF01326"/>
    </source>
</evidence>
<dbReference type="RefSeq" id="WP_263250543.1">
    <property type="nucleotide sequence ID" value="NZ_BAABLT010000011.1"/>
</dbReference>
<protein>
    <submittedName>
        <fullName evidence="3">PEP/pyruvate-binding domain-containing protein</fullName>
    </submittedName>
</protein>
<sequence>MSAVLDLSAVGADMGELVGGKAANLGELVRAGMPVPPGFCVTTDAYDEVCRARTADLVDLLPGDPGRAAEIRARIAAAEPPPELASAITAAYAALGENAPVAVRSSATAEDLPHASFAGQQDTYLNVVGADAVLDAVRHCWSSLWTDRAVAYRAAVGIDHRAVRLAVVVQRMVDAAASGVLFTANPVTGRRTETVVDANRGLGESVVSGSVDPDHFVVESGRITARRLGDKATAVRPRPGGGTETVPQRGDLASIRDEQVLALAELGDRVARRFGHPQDVEWALDTGGTAWLTQSRPITTLFPLPEEPRPGLHVYLSINVAQGVYRPLTPMGIAVLGSMFGGLTRGLGLPVRDRPQLFRDVDGWSFVDITDIARSSLGRRAARGLFAMAEARTGEVFATLLDDPRLSVRRSPAARRVLRVLARTRAPLVAARTLADPDGARARVVRVVEELRAELARPAGRSAAERVAAARRAILAVGPRLAQVAPRMVPVLLLSRLLPRIAGATEEEVQVVLRGVPHNVTTEMDLELWELARRIRRDPESARACAELSPAELADRHRTGTLPGVLRGGLSDFLARYGHRAVAEIDVGVPRWSEAPEYVLGVLAGYVRSDEQDAAERFRRGASEAEAMVDRITSRLRNPLRARLARFAAHRVRELVGLREMPKYCFVLALAKAREHLLAAGRELAGAGRLDRAEDVFFLDHAELAEVVAGTDHRELVARRRETRERELRRRHLPRLLLSDGTEPEAMMPAEEVDGLLTGTSASAGSVTGTARVVLDPAGAELAPGEVLIAPSTDPGWTPLFLTAGGLVMEMGGPNSHGATVAREYGIPAVVGVRGATSRIPDGATVTVRGSSGTITVH</sequence>
<dbReference type="Gene3D" id="3.30.470.20">
    <property type="entry name" value="ATP-grasp fold, B domain"/>
    <property type="match status" value="1"/>
</dbReference>
<comment type="caution">
    <text evidence="3">The sequence shown here is derived from an EMBL/GenBank/DDBJ whole genome shotgun (WGS) entry which is preliminary data.</text>
</comment>
<name>A0ABW3FUE3_9PSEU</name>
<dbReference type="Gene3D" id="3.30.1490.20">
    <property type="entry name" value="ATP-grasp fold, A domain"/>
    <property type="match status" value="1"/>
</dbReference>
<dbReference type="SUPFAM" id="SSF56059">
    <property type="entry name" value="Glutathione synthetase ATP-binding domain-like"/>
    <property type="match status" value="1"/>
</dbReference>
<feature type="domain" description="Pyruvate phosphate dikinase AMP/ATP-binding" evidence="2">
    <location>
        <begin position="16"/>
        <end position="300"/>
    </location>
</feature>
<feature type="domain" description="PEP-utilising enzyme mobile" evidence="1">
    <location>
        <begin position="783"/>
        <end position="853"/>
    </location>
</feature>
<dbReference type="Proteomes" id="UP001597018">
    <property type="component" value="Unassembled WGS sequence"/>
</dbReference>
<dbReference type="PANTHER" id="PTHR43615:SF1">
    <property type="entry name" value="PPDK_N DOMAIN-CONTAINING PROTEIN"/>
    <property type="match status" value="1"/>
</dbReference>
<evidence type="ECO:0000259" key="1">
    <source>
        <dbReference type="Pfam" id="PF00391"/>
    </source>
</evidence>
<dbReference type="Pfam" id="PF00391">
    <property type="entry name" value="PEP-utilizers"/>
    <property type="match status" value="1"/>
</dbReference>
<dbReference type="EMBL" id="JBHTIW010000009">
    <property type="protein sequence ID" value="MFD0920850.1"/>
    <property type="molecule type" value="Genomic_DNA"/>
</dbReference>
<dbReference type="PANTHER" id="PTHR43615">
    <property type="entry name" value="PHOSPHOENOLPYRUVATE SYNTHASE-RELATED"/>
    <property type="match status" value="1"/>
</dbReference>
<dbReference type="Gene3D" id="3.50.30.10">
    <property type="entry name" value="Phosphohistidine domain"/>
    <property type="match status" value="1"/>
</dbReference>
<reference evidence="4" key="1">
    <citation type="journal article" date="2019" name="Int. J. Syst. Evol. Microbiol.">
        <title>The Global Catalogue of Microorganisms (GCM) 10K type strain sequencing project: providing services to taxonomists for standard genome sequencing and annotation.</title>
        <authorList>
            <consortium name="The Broad Institute Genomics Platform"/>
            <consortium name="The Broad Institute Genome Sequencing Center for Infectious Disease"/>
            <person name="Wu L."/>
            <person name="Ma J."/>
        </authorList>
    </citation>
    <scope>NUCLEOTIDE SEQUENCE [LARGE SCALE GENOMIC DNA]</scope>
    <source>
        <strain evidence="4">CCUG 56401</strain>
    </source>
</reference>
<accession>A0ABW3FUE3</accession>
<dbReference type="SUPFAM" id="SSF52009">
    <property type="entry name" value="Phosphohistidine domain"/>
    <property type="match status" value="1"/>
</dbReference>
<keyword evidence="4" id="KW-1185">Reference proteome</keyword>
<dbReference type="InterPro" id="IPR013815">
    <property type="entry name" value="ATP_grasp_subdomain_1"/>
</dbReference>
<gene>
    <name evidence="3" type="ORF">ACFQ16_13940</name>
</gene>
<evidence type="ECO:0000313" key="3">
    <source>
        <dbReference type="EMBL" id="MFD0920850.1"/>
    </source>
</evidence>
<dbReference type="InterPro" id="IPR008279">
    <property type="entry name" value="PEP-util_enz_mobile_dom"/>
</dbReference>
<dbReference type="InterPro" id="IPR002192">
    <property type="entry name" value="PPDK_AMP/ATP-bd"/>
</dbReference>
<dbReference type="Pfam" id="PF01326">
    <property type="entry name" value="PPDK_N"/>
    <property type="match status" value="1"/>
</dbReference>
<evidence type="ECO:0000313" key="4">
    <source>
        <dbReference type="Proteomes" id="UP001597018"/>
    </source>
</evidence>